<reference evidence="2 3" key="1">
    <citation type="submission" date="2016-11" db="EMBL/GenBank/DDBJ databases">
        <authorList>
            <person name="Jaros S."/>
            <person name="Januszkiewicz K."/>
            <person name="Wedrychowicz H."/>
        </authorList>
    </citation>
    <scope>NUCLEOTIDE SEQUENCE [LARGE SCALE GENOMIC DNA]</scope>
    <source>
        <strain evidence="2 3">DSM 9297</strain>
    </source>
</reference>
<dbReference type="Pfam" id="PF23960">
    <property type="entry name" value="DUF7289"/>
    <property type="match status" value="1"/>
</dbReference>
<dbReference type="AlphaFoldDB" id="A0A1M5S0X0"/>
<dbReference type="Pfam" id="PF23981">
    <property type="entry name" value="DUF7305"/>
    <property type="match status" value="1"/>
</dbReference>
<evidence type="ECO:0000259" key="1">
    <source>
        <dbReference type="Pfam" id="PF23981"/>
    </source>
</evidence>
<dbReference type="EMBL" id="FQWV01000006">
    <property type="protein sequence ID" value="SHH32089.1"/>
    <property type="molecule type" value="Genomic_DNA"/>
</dbReference>
<protein>
    <recommendedName>
        <fullName evidence="1">DUF7305 domain-containing protein</fullName>
    </recommendedName>
</protein>
<dbReference type="RefSeq" id="WP_073309680.1">
    <property type="nucleotide sequence ID" value="NZ_FQWV01000006.1"/>
</dbReference>
<organism evidence="2 3">
    <name type="scientific">Halobaculum gomorrense</name>
    <dbReference type="NCBI Taxonomy" id="43928"/>
    <lineage>
        <taxon>Archaea</taxon>
        <taxon>Methanobacteriati</taxon>
        <taxon>Methanobacteriota</taxon>
        <taxon>Stenosarchaea group</taxon>
        <taxon>Halobacteria</taxon>
        <taxon>Halobacteriales</taxon>
        <taxon>Haloferacaceae</taxon>
        <taxon>Halobaculum</taxon>
    </lineage>
</organism>
<proteinExistence type="predicted"/>
<name>A0A1M5S0X0_9EURY</name>
<sequence>MASWGGDDRRAQGDVISVVLLLAITVAGASAVVALGGDAIGGIQESATMGAAEQSMTQFDSKASLVAHGESDAQRVRLSGSPTAVRSVRADRGWLNVTVRNVTDGSVERVLTNTTLGVVEYRDGDATIAYQGGGVWRSSEGGTTMVSPPEFHYQGTTLTLPLVTVAGDERLDGDVIVRQSGESTGVYPNASDDLRNPLQSGEVVVTVKSRYYEAWGRFFEQRTGGDVTIDHANGTATITLRTPPQVRPISSAVAATAAGDDLDMQGSGSFPAFTDSYNSSNGNYTETAASNGTVVTAGTVKLSGNSLVEGNVRAGGAVELSGTAELNGSAEWTTGFSASGGASYVSERQIDGVEAADPVDSFTRTRISELRSSNDNDDTSAISGDRLNDSGSTVTLSAGQYFLSGIDMNGETLVVDTADGLVEIAVEEDLSLDDASITVQGGGTVRFYVGDDISVASGSNVSVPGERSTGAWFYGTDDTGTVISGSQGDTTRFVGVLYAPSASNDVSVRHADVYGGLVAGEVDIETGGAVHYDQSLSTRTPLPADANVPRITYLHISVTEISVSED</sequence>
<evidence type="ECO:0000313" key="2">
    <source>
        <dbReference type="EMBL" id="SHH32089.1"/>
    </source>
</evidence>
<dbReference type="Proteomes" id="UP000184357">
    <property type="component" value="Unassembled WGS sequence"/>
</dbReference>
<accession>A0A1M5S0X0</accession>
<dbReference type="OrthoDB" id="148042at2157"/>
<dbReference type="InterPro" id="IPR055729">
    <property type="entry name" value="DUF7305"/>
</dbReference>
<keyword evidence="3" id="KW-1185">Reference proteome</keyword>
<evidence type="ECO:0000313" key="3">
    <source>
        <dbReference type="Proteomes" id="UP000184357"/>
    </source>
</evidence>
<feature type="domain" description="DUF7305" evidence="1">
    <location>
        <begin position="346"/>
        <end position="537"/>
    </location>
</feature>
<dbReference type="InterPro" id="IPR055713">
    <property type="entry name" value="DUF7289"/>
</dbReference>
<gene>
    <name evidence="2" type="ORF">SAMN05443636_2300</name>
</gene>